<reference evidence="4 5" key="1">
    <citation type="submission" date="2023-09" db="EMBL/GenBank/DDBJ databases">
        <authorList>
            <person name="Wang M."/>
        </authorList>
    </citation>
    <scope>NUCLEOTIDE SEQUENCE [LARGE SCALE GENOMIC DNA]</scope>
    <source>
        <strain evidence="4">GT-2023</strain>
        <tissue evidence="4">Liver</tissue>
    </source>
</reference>
<gene>
    <name evidence="4" type="ORF">QQF64_009561</name>
</gene>
<feature type="region of interest" description="Disordered" evidence="2">
    <location>
        <begin position="493"/>
        <end position="513"/>
    </location>
</feature>
<dbReference type="Proteomes" id="UP001558613">
    <property type="component" value="Unassembled WGS sequence"/>
</dbReference>
<dbReference type="SUPFAM" id="SSF53098">
    <property type="entry name" value="Ribonuclease H-like"/>
    <property type="match status" value="1"/>
</dbReference>
<dbReference type="EMBL" id="JAYMGO010000016">
    <property type="protein sequence ID" value="KAL1258984.1"/>
    <property type="molecule type" value="Genomic_DNA"/>
</dbReference>
<evidence type="ECO:0000259" key="3">
    <source>
        <dbReference type="PROSITE" id="PS50994"/>
    </source>
</evidence>
<name>A0ABR3M4K9_9TELE</name>
<evidence type="ECO:0000313" key="5">
    <source>
        <dbReference type="Proteomes" id="UP001558613"/>
    </source>
</evidence>
<dbReference type="Pfam" id="PF17921">
    <property type="entry name" value="Integrase_H2C2"/>
    <property type="match status" value="1"/>
</dbReference>
<dbReference type="Gene3D" id="3.30.420.10">
    <property type="entry name" value="Ribonuclease H-like superfamily/Ribonuclease H"/>
    <property type="match status" value="1"/>
</dbReference>
<organism evidence="4 5">
    <name type="scientific">Cirrhinus molitorella</name>
    <name type="common">mud carp</name>
    <dbReference type="NCBI Taxonomy" id="172907"/>
    <lineage>
        <taxon>Eukaryota</taxon>
        <taxon>Metazoa</taxon>
        <taxon>Chordata</taxon>
        <taxon>Craniata</taxon>
        <taxon>Vertebrata</taxon>
        <taxon>Euteleostomi</taxon>
        <taxon>Actinopterygii</taxon>
        <taxon>Neopterygii</taxon>
        <taxon>Teleostei</taxon>
        <taxon>Ostariophysi</taxon>
        <taxon>Cypriniformes</taxon>
        <taxon>Cyprinidae</taxon>
        <taxon>Labeoninae</taxon>
        <taxon>Labeonini</taxon>
        <taxon>Cirrhinus</taxon>
    </lineage>
</organism>
<evidence type="ECO:0000256" key="1">
    <source>
        <dbReference type="ARBA" id="ARBA00039658"/>
    </source>
</evidence>
<dbReference type="Pfam" id="PF00665">
    <property type="entry name" value="rve"/>
    <property type="match status" value="1"/>
</dbReference>
<feature type="region of interest" description="Disordered" evidence="2">
    <location>
        <begin position="405"/>
        <end position="448"/>
    </location>
</feature>
<dbReference type="InterPro" id="IPR041588">
    <property type="entry name" value="Integrase_H2C2"/>
</dbReference>
<evidence type="ECO:0000313" key="4">
    <source>
        <dbReference type="EMBL" id="KAL1258984.1"/>
    </source>
</evidence>
<dbReference type="InterPro" id="IPR036397">
    <property type="entry name" value="RNaseH_sf"/>
</dbReference>
<dbReference type="PANTHER" id="PTHR37984:SF15">
    <property type="entry name" value="INTEGRASE CATALYTIC DOMAIN-CONTAINING PROTEIN"/>
    <property type="match status" value="1"/>
</dbReference>
<feature type="compositionally biased region" description="Basic and acidic residues" evidence="2">
    <location>
        <begin position="416"/>
        <end position="431"/>
    </location>
</feature>
<accession>A0ABR3M4K9</accession>
<dbReference type="PANTHER" id="PTHR37984">
    <property type="entry name" value="PROTEIN CBG26694"/>
    <property type="match status" value="1"/>
</dbReference>
<proteinExistence type="predicted"/>
<sequence length="513" mass="59065">MILRSLHDDMGHLGIERTLDLVRSKFFWPKMSHTVERKIKTCGRCIRRKTPPDRAAPLVSIQTSRPLELVCMDFLSIEPDHSNTKNILVITDHFTKYTVAVPIRNQTARTVAKCLWENFLVHYGFPEKLHSDQGPDFESHTIKELCRVAGIHKVRTTPYHPRGNQVERFNWTLLQMLGTLENEQKSIWKEFVKPLVHAYNCTRNDTTGYTPYELMFGQHPRSSSPVKSHSQYVKDLKDRLRESYEMAIRNAAKLAEYNKRRFDERVVASPLEEGDRVLVRNVRLRGKHKLADKWEHDVQIVVKKAGDLPVYTANIHEQQPKQRVVHRPRTRAHSCDDEARESECEYSESEEDQFLCPVLGDTLDFETRVLVSPEYLPCLKTQNIPIGSPVVEPVGESIPNESIPTCGFTEENPEQPVKEKSPDCRLVEKSPPESVDVEMPSNELESGDTNLEFDLCSKSLEQSPTQEAETKVDCEVEHTSKEDLALNEIMHADQSEQINYTEEGIIPRRSERE</sequence>
<comment type="caution">
    <text evidence="4">The sequence shown here is derived from an EMBL/GenBank/DDBJ whole genome shotgun (WGS) entry which is preliminary data.</text>
</comment>
<keyword evidence="5" id="KW-1185">Reference proteome</keyword>
<dbReference type="InterPro" id="IPR001584">
    <property type="entry name" value="Integrase_cat-core"/>
</dbReference>
<evidence type="ECO:0000256" key="2">
    <source>
        <dbReference type="SAM" id="MobiDB-lite"/>
    </source>
</evidence>
<feature type="domain" description="Integrase catalytic" evidence="3">
    <location>
        <begin position="62"/>
        <end position="219"/>
    </location>
</feature>
<protein>
    <recommendedName>
        <fullName evidence="1">Gypsy retrotransposon integrase-like protein 1</fullName>
    </recommendedName>
</protein>
<dbReference type="InterPro" id="IPR050951">
    <property type="entry name" value="Retrovirus_Pol_polyprotein"/>
</dbReference>
<dbReference type="PROSITE" id="PS50994">
    <property type="entry name" value="INTEGRASE"/>
    <property type="match status" value="1"/>
</dbReference>
<dbReference type="InterPro" id="IPR012337">
    <property type="entry name" value="RNaseH-like_sf"/>
</dbReference>
<dbReference type="Gene3D" id="1.10.340.70">
    <property type="match status" value="1"/>
</dbReference>